<evidence type="ECO:0008006" key="4">
    <source>
        <dbReference type="Google" id="ProtNLM"/>
    </source>
</evidence>
<proteinExistence type="predicted"/>
<dbReference type="Proteomes" id="UP000601435">
    <property type="component" value="Unassembled WGS sequence"/>
</dbReference>
<dbReference type="Gene3D" id="2.30.130.30">
    <property type="entry name" value="Hypothetical protein"/>
    <property type="match status" value="1"/>
</dbReference>
<feature type="region of interest" description="Disordered" evidence="1">
    <location>
        <begin position="229"/>
        <end position="250"/>
    </location>
</feature>
<dbReference type="OrthoDB" id="407467at2759"/>
<evidence type="ECO:0000313" key="3">
    <source>
        <dbReference type="Proteomes" id="UP000601435"/>
    </source>
</evidence>
<sequence length="250" mass="28186">DALRLSAQLKTAGIPVVAFSFWLESISPRVRDSAISKAMALNRRPDDWAEVPASAPEAYWIDKHRELDLAQFGRRNRSLCALRHSAMAPKARLPDAATAFQDTNRALKIRKHWLHLILTGEKVIEVRGSKCAHLGRVTLMETGSLLLRARVTITESHRMTDAEIQEHHEAVSALNYSQYWAWSLADVEVLQPPIAVPSIVARGSVTWMRRERWEAWDAGQLGEQTLPQYFHRSGRSRSPPPATADVENID</sequence>
<gene>
    <name evidence="2" type="ORF">SNEC2469_LOCUS17378</name>
</gene>
<comment type="caution">
    <text evidence="2">The sequence shown here is derived from an EMBL/GenBank/DDBJ whole genome shotgun (WGS) entry which is preliminary data.</text>
</comment>
<dbReference type="InterPro" id="IPR015947">
    <property type="entry name" value="PUA-like_sf"/>
</dbReference>
<keyword evidence="3" id="KW-1185">Reference proteome</keyword>
<reference evidence="2" key="1">
    <citation type="submission" date="2021-02" db="EMBL/GenBank/DDBJ databases">
        <authorList>
            <person name="Dougan E. K."/>
            <person name="Rhodes N."/>
            <person name="Thang M."/>
            <person name="Chan C."/>
        </authorList>
    </citation>
    <scope>NUCLEOTIDE SEQUENCE</scope>
</reference>
<dbReference type="AlphaFoldDB" id="A0A812V0M5"/>
<organism evidence="2 3">
    <name type="scientific">Symbiodinium necroappetens</name>
    <dbReference type="NCBI Taxonomy" id="1628268"/>
    <lineage>
        <taxon>Eukaryota</taxon>
        <taxon>Sar</taxon>
        <taxon>Alveolata</taxon>
        <taxon>Dinophyceae</taxon>
        <taxon>Suessiales</taxon>
        <taxon>Symbiodiniaceae</taxon>
        <taxon>Symbiodinium</taxon>
    </lineage>
</organism>
<dbReference type="SUPFAM" id="SSF88697">
    <property type="entry name" value="PUA domain-like"/>
    <property type="match status" value="1"/>
</dbReference>
<dbReference type="EMBL" id="CAJNJA010028738">
    <property type="protein sequence ID" value="CAE7610850.1"/>
    <property type="molecule type" value="Genomic_DNA"/>
</dbReference>
<accession>A0A812V0M5</accession>
<feature type="non-terminal residue" evidence="2">
    <location>
        <position position="1"/>
    </location>
</feature>
<name>A0A812V0M5_9DINO</name>
<protein>
    <recommendedName>
        <fullName evidence="4">ASCH domain-containing protein</fullName>
    </recommendedName>
</protein>
<evidence type="ECO:0000256" key="1">
    <source>
        <dbReference type="SAM" id="MobiDB-lite"/>
    </source>
</evidence>
<evidence type="ECO:0000313" key="2">
    <source>
        <dbReference type="EMBL" id="CAE7610850.1"/>
    </source>
</evidence>